<dbReference type="AlphaFoldDB" id="A0A0D6JH93"/>
<proteinExistence type="predicted"/>
<organism evidence="1 2">
    <name type="scientific">Candidatus Filomicrobium marinum</name>
    <dbReference type="NCBI Taxonomy" id="1608628"/>
    <lineage>
        <taxon>Bacteria</taxon>
        <taxon>Pseudomonadati</taxon>
        <taxon>Pseudomonadota</taxon>
        <taxon>Alphaproteobacteria</taxon>
        <taxon>Hyphomicrobiales</taxon>
        <taxon>Hyphomicrobiaceae</taxon>
        <taxon>Filomicrobium</taxon>
    </lineage>
</organism>
<evidence type="ECO:0000313" key="2">
    <source>
        <dbReference type="Proteomes" id="UP000033187"/>
    </source>
</evidence>
<dbReference type="KEGG" id="fiy:BN1229_v1_2729"/>
<dbReference type="EMBL" id="LN829119">
    <property type="protein sequence ID" value="CPR20704.1"/>
    <property type="molecule type" value="Genomic_DNA"/>
</dbReference>
<accession>A0A0D6JH93</accession>
<dbReference type="KEGG" id="fil:BN1229_v1_3194"/>
<dbReference type="RefSeq" id="WP_046479040.1">
    <property type="nucleotide sequence ID" value="NZ_LN829118.1"/>
</dbReference>
<protein>
    <submittedName>
        <fullName evidence="1">Uncharacterized protein</fullName>
    </submittedName>
</protein>
<reference evidence="2" key="1">
    <citation type="submission" date="2015-02" db="EMBL/GenBank/DDBJ databases">
        <authorList>
            <person name="Chooi Y.-H."/>
        </authorList>
    </citation>
    <scope>NUCLEOTIDE SEQUENCE [LARGE SCALE GENOMIC DNA]</scope>
    <source>
        <strain evidence="2">strain Y</strain>
    </source>
</reference>
<dbReference type="Proteomes" id="UP000033187">
    <property type="component" value="Chromosome 1"/>
</dbReference>
<name>A0A0D6JH93_9HYPH</name>
<sequence length="224" mass="25515">MQRDEIDSPQIIDAIECCGYRRTGRRRFLANWSTKLVKQKLLLNVGRVPVLTLGHSISNKEVFDFSARALHKFGGNIYKNSRPQKYSLEKGYMQFSLLEDHGKWPLSIYLADATVDTLAATLERKIKTELSIEARAITNIQNLYLALVADVEPFSWARVHGGLRAAQVAALGCRLGLSEKEIISAVAPMQKYISSGISREIDDRPLQFVKDCVRYWHREDDFQQ</sequence>
<keyword evidence="2" id="KW-1185">Reference proteome</keyword>
<gene>
    <name evidence="1" type="ORF">YBN1229_v1_2729</name>
</gene>
<evidence type="ECO:0000313" key="1">
    <source>
        <dbReference type="EMBL" id="CPR20704.1"/>
    </source>
</evidence>